<dbReference type="Proteomes" id="UP001054837">
    <property type="component" value="Unassembled WGS sequence"/>
</dbReference>
<name>A0AAV4UTF7_9ARAC</name>
<reference evidence="1 2" key="1">
    <citation type="submission" date="2021-06" db="EMBL/GenBank/DDBJ databases">
        <title>Caerostris darwini draft genome.</title>
        <authorList>
            <person name="Kono N."/>
            <person name="Arakawa K."/>
        </authorList>
    </citation>
    <scope>NUCLEOTIDE SEQUENCE [LARGE SCALE GENOMIC DNA]</scope>
</reference>
<accession>A0AAV4UTF7</accession>
<evidence type="ECO:0000313" key="2">
    <source>
        <dbReference type="Proteomes" id="UP001054837"/>
    </source>
</evidence>
<gene>
    <name evidence="1" type="ORF">CDAR_249871</name>
</gene>
<dbReference type="EMBL" id="BPLQ01011925">
    <property type="protein sequence ID" value="GIY61195.1"/>
    <property type="molecule type" value="Genomic_DNA"/>
</dbReference>
<organism evidence="1 2">
    <name type="scientific">Caerostris darwini</name>
    <dbReference type="NCBI Taxonomy" id="1538125"/>
    <lineage>
        <taxon>Eukaryota</taxon>
        <taxon>Metazoa</taxon>
        <taxon>Ecdysozoa</taxon>
        <taxon>Arthropoda</taxon>
        <taxon>Chelicerata</taxon>
        <taxon>Arachnida</taxon>
        <taxon>Araneae</taxon>
        <taxon>Araneomorphae</taxon>
        <taxon>Entelegynae</taxon>
        <taxon>Araneoidea</taxon>
        <taxon>Araneidae</taxon>
        <taxon>Caerostris</taxon>
    </lineage>
</organism>
<sequence>MSFLPLNPLRTLRTTPTQHPFLFCEKPFFAIFPLLLSTRSFSCSPKRKEKNKNVTACFLFTSEYFHFSGFPSHLPEKCICFSPSTRVLFSSPADRKSLSCRKKKKRFLVDNSIKKQGCHLENPVTGFLPFAAEICLFQCEHTSPLLQSRGPKSLSCREKRFLVDNSIKKPECHLELCCDW</sequence>
<evidence type="ECO:0000313" key="1">
    <source>
        <dbReference type="EMBL" id="GIY61195.1"/>
    </source>
</evidence>
<dbReference type="AlphaFoldDB" id="A0AAV4UTF7"/>
<protein>
    <submittedName>
        <fullName evidence="1">Uncharacterized protein</fullName>
    </submittedName>
</protein>
<keyword evidence="2" id="KW-1185">Reference proteome</keyword>
<comment type="caution">
    <text evidence="1">The sequence shown here is derived from an EMBL/GenBank/DDBJ whole genome shotgun (WGS) entry which is preliminary data.</text>
</comment>
<proteinExistence type="predicted"/>